<evidence type="ECO:0000313" key="3">
    <source>
        <dbReference type="EMBL" id="NYI11233.1"/>
    </source>
</evidence>
<sequence length="881" mass="91602">MSLQHTTGVPRGRRLRGGLALAAVGALALSGLALGTTTSAARTAPTAPTTTDAGAGALAEPVDEQAARFGRTATYPVHLNVPEGVDPLDETVAEISAVSEDGETLVYTDAAGRRIGFLDISDPSAPEGLGTLDLSELGDAEDEPTSVAVVGDHVLVVVNTSPSYTAPSGRVDVVDLESRELVASHDLGGQPDSIAVSPSGEYAAIAMENERDEDALPDGAGDDADEGDLPQAPAGFVQVLELDGAPATWTPDPLLLPAEDLAGMDTPEDPEPEYVDINADDELVVSLQENNGLVVVDLPTRELTSAFSAGNVVLEGVDTTDDGVFNTVDTIDVPREPDAVHWVGEGLVATANEGDWKGGSRGWTVFEAATGEVVWDAGTSFEDLVLSVGSFNDGRADNKGAEPEGLTYAEYDGVPYAFVGSERSNLVAVYDMTDPTEPALTQVLPTTNGPEGLLPIPSRDLLVVSSEVDESDVGVRASVALFELGTDGVVWPDVVSVPAPGEDRPIGWGALGALSGDQHDPKGLWSASDSAYSPARIYHLDVSSTPAVLDDVIEVTEDGEPVALDVEGIAERTQGGFWLASEGKTGPENALVRTDADGAVVETVSLPTDVAAGLGKWGLEGVAVRGSGSAETVYVALQRPLSGETTARIGRYDVTGSTWTWFGYPLETTSTAGDWIGLSEITVVDKDTVAVIERDKLMGPAAAVKRVYTVDLPAGSADAVTPVTKTLAVDLLPAMTARNGWTQEKLEGLGITTRGRVYAVTDNDGVDDATGETQLFALGRVSSVFAADVATDTTLKVKGKSRRAGQAFRVVVVVKPGPQGGRVVLEVDGKKAASTRVDGRTTPMRVRIKGSGRHTLVATYTGDGFAAGSTSKAVKVRVTRK</sequence>
<evidence type="ECO:0000313" key="4">
    <source>
        <dbReference type="Proteomes" id="UP000537326"/>
    </source>
</evidence>
<dbReference type="EMBL" id="JACBZI010000001">
    <property type="protein sequence ID" value="NYI11233.1"/>
    <property type="molecule type" value="Genomic_DNA"/>
</dbReference>
<dbReference type="InterPro" id="IPR015943">
    <property type="entry name" value="WD40/YVTN_repeat-like_dom_sf"/>
</dbReference>
<name>A0A7Y9YFH2_9ACTN</name>
<comment type="caution">
    <text evidence="3">The sequence shown here is derived from an EMBL/GenBank/DDBJ whole genome shotgun (WGS) entry which is preliminary data.</text>
</comment>
<evidence type="ECO:0000259" key="2">
    <source>
        <dbReference type="Pfam" id="PF22494"/>
    </source>
</evidence>
<organism evidence="3 4">
    <name type="scientific">Nocardioides marinus</name>
    <dbReference type="NCBI Taxonomy" id="374514"/>
    <lineage>
        <taxon>Bacteria</taxon>
        <taxon>Bacillati</taxon>
        <taxon>Actinomycetota</taxon>
        <taxon>Actinomycetes</taxon>
        <taxon>Propionibacteriales</taxon>
        <taxon>Nocardioidaceae</taxon>
        <taxon>Nocardioides</taxon>
    </lineage>
</organism>
<feature type="domain" description="Phytase-like" evidence="1">
    <location>
        <begin position="507"/>
        <end position="764"/>
    </location>
</feature>
<dbReference type="SUPFAM" id="SSF50969">
    <property type="entry name" value="YVTN repeat-like/Quinoprotein amine dehydrogenase"/>
    <property type="match status" value="1"/>
</dbReference>
<dbReference type="AlphaFoldDB" id="A0A7Y9YFH2"/>
<dbReference type="Gene3D" id="2.60.40.10">
    <property type="entry name" value="Immunoglobulins"/>
    <property type="match status" value="1"/>
</dbReference>
<dbReference type="PANTHER" id="PTHR46928">
    <property type="entry name" value="MESENCHYME-SPECIFIC CELL SURFACE GLYCOPROTEIN"/>
    <property type="match status" value="1"/>
</dbReference>
<protein>
    <recommendedName>
        <fullName evidence="5">Alkaline phosphatase</fullName>
    </recommendedName>
</protein>
<dbReference type="InterPro" id="IPR055188">
    <property type="entry name" value="Choice_anch_I"/>
</dbReference>
<reference evidence="3 4" key="1">
    <citation type="submission" date="2020-07" db="EMBL/GenBank/DDBJ databases">
        <title>Sequencing the genomes of 1000 actinobacteria strains.</title>
        <authorList>
            <person name="Klenk H.-P."/>
        </authorList>
    </citation>
    <scope>NUCLEOTIDE SEQUENCE [LARGE SCALE GENOMIC DNA]</scope>
    <source>
        <strain evidence="3 4">DSM 18248</strain>
    </source>
</reference>
<dbReference type="GO" id="GO:0005975">
    <property type="term" value="P:carbohydrate metabolic process"/>
    <property type="evidence" value="ECO:0007669"/>
    <property type="project" value="UniProtKB-ARBA"/>
</dbReference>
<proteinExistence type="predicted"/>
<dbReference type="InterPro" id="IPR027372">
    <property type="entry name" value="Phytase-like_dom"/>
</dbReference>
<dbReference type="InterPro" id="IPR013783">
    <property type="entry name" value="Ig-like_fold"/>
</dbReference>
<dbReference type="RefSeq" id="WP_179531951.1">
    <property type="nucleotide sequence ID" value="NZ_BAAAPP010000008.1"/>
</dbReference>
<dbReference type="Proteomes" id="UP000537326">
    <property type="component" value="Unassembled WGS sequence"/>
</dbReference>
<dbReference type="Pfam" id="PF22494">
    <property type="entry name" value="choice_anch_I"/>
    <property type="match status" value="1"/>
</dbReference>
<evidence type="ECO:0000259" key="1">
    <source>
        <dbReference type="Pfam" id="PF13449"/>
    </source>
</evidence>
<dbReference type="InterPro" id="IPR011044">
    <property type="entry name" value="Quino_amine_DH_bsu"/>
</dbReference>
<keyword evidence="4" id="KW-1185">Reference proteome</keyword>
<dbReference type="Pfam" id="PF13449">
    <property type="entry name" value="Phytase-like"/>
    <property type="match status" value="1"/>
</dbReference>
<dbReference type="PANTHER" id="PTHR46928:SF1">
    <property type="entry name" value="MESENCHYME-SPECIFIC CELL SURFACE GLYCOPROTEIN"/>
    <property type="match status" value="1"/>
</dbReference>
<accession>A0A7Y9YFH2</accession>
<evidence type="ECO:0008006" key="5">
    <source>
        <dbReference type="Google" id="ProtNLM"/>
    </source>
</evidence>
<dbReference type="InterPro" id="IPR052956">
    <property type="entry name" value="Mesenchyme-surface_protein"/>
</dbReference>
<gene>
    <name evidence="3" type="ORF">BKA05_002748</name>
</gene>
<feature type="domain" description="Choice-of-anchor I" evidence="2">
    <location>
        <begin position="352"/>
        <end position="440"/>
    </location>
</feature>
<dbReference type="Gene3D" id="2.130.10.10">
    <property type="entry name" value="YVTN repeat-like/Quinoprotein amine dehydrogenase"/>
    <property type="match status" value="1"/>
</dbReference>